<dbReference type="InterPro" id="IPR036280">
    <property type="entry name" value="Multihaem_cyt_sf"/>
</dbReference>
<proteinExistence type="predicted"/>
<dbReference type="AlphaFoldDB" id="A0A5B9QFY1"/>
<evidence type="ECO:0000313" key="4">
    <source>
        <dbReference type="Proteomes" id="UP000323917"/>
    </source>
</evidence>
<dbReference type="EMBL" id="CP042913">
    <property type="protein sequence ID" value="QEG36545.1"/>
    <property type="molecule type" value="Genomic_DNA"/>
</dbReference>
<evidence type="ECO:0000313" key="3">
    <source>
        <dbReference type="EMBL" id="QEG36545.1"/>
    </source>
</evidence>
<feature type="domain" description="Cytochrome P460" evidence="2">
    <location>
        <begin position="91"/>
        <end position="197"/>
    </location>
</feature>
<organism evidence="3 4">
    <name type="scientific">Bythopirellula goksoeyrii</name>
    <dbReference type="NCBI Taxonomy" id="1400387"/>
    <lineage>
        <taxon>Bacteria</taxon>
        <taxon>Pseudomonadati</taxon>
        <taxon>Planctomycetota</taxon>
        <taxon>Planctomycetia</taxon>
        <taxon>Pirellulales</taxon>
        <taxon>Lacipirellulaceae</taxon>
        <taxon>Bythopirellula</taxon>
    </lineage>
</organism>
<gene>
    <name evidence="3" type="ORF">Pr1d_38590</name>
</gene>
<dbReference type="RefSeq" id="WP_148074875.1">
    <property type="nucleotide sequence ID" value="NZ_CP042913.1"/>
</dbReference>
<dbReference type="InterPro" id="IPR038142">
    <property type="entry name" value="Cytochrome_P460_sp"/>
</dbReference>
<keyword evidence="4" id="KW-1185">Reference proteome</keyword>
<keyword evidence="1" id="KW-0732">Signal</keyword>
<dbReference type="GO" id="GO:0016491">
    <property type="term" value="F:oxidoreductase activity"/>
    <property type="evidence" value="ECO:0007669"/>
    <property type="project" value="TreeGrafter"/>
</dbReference>
<accession>A0A5B9QFY1</accession>
<dbReference type="InterPro" id="IPR032033">
    <property type="entry name" value="Cytochrome_P460"/>
</dbReference>
<reference evidence="3 4" key="1">
    <citation type="submission" date="2019-08" db="EMBL/GenBank/DDBJ databases">
        <title>Deep-cultivation of Planctomycetes and their phenomic and genomic characterization uncovers novel biology.</title>
        <authorList>
            <person name="Wiegand S."/>
            <person name="Jogler M."/>
            <person name="Boedeker C."/>
            <person name="Pinto D."/>
            <person name="Vollmers J."/>
            <person name="Rivas-Marin E."/>
            <person name="Kohn T."/>
            <person name="Peeters S.H."/>
            <person name="Heuer A."/>
            <person name="Rast P."/>
            <person name="Oberbeckmann S."/>
            <person name="Bunk B."/>
            <person name="Jeske O."/>
            <person name="Meyerdierks A."/>
            <person name="Storesund J.E."/>
            <person name="Kallscheuer N."/>
            <person name="Luecker S."/>
            <person name="Lage O.M."/>
            <person name="Pohl T."/>
            <person name="Merkel B.J."/>
            <person name="Hornburger P."/>
            <person name="Mueller R.-W."/>
            <person name="Bruemmer F."/>
            <person name="Labrenz M."/>
            <person name="Spormann A.M."/>
            <person name="Op den Camp H."/>
            <person name="Overmann J."/>
            <person name="Amann R."/>
            <person name="Jetten M.S.M."/>
            <person name="Mascher T."/>
            <person name="Medema M.H."/>
            <person name="Devos D.P."/>
            <person name="Kaster A.-K."/>
            <person name="Ovreas L."/>
            <person name="Rohde M."/>
            <person name="Galperin M.Y."/>
            <person name="Jogler C."/>
        </authorList>
    </citation>
    <scope>NUCLEOTIDE SEQUENCE [LARGE SCALE GENOMIC DNA]</scope>
    <source>
        <strain evidence="3 4">Pr1d</strain>
    </source>
</reference>
<dbReference type="SUPFAM" id="SSF48695">
    <property type="entry name" value="Multiheme cytochromes"/>
    <property type="match status" value="1"/>
</dbReference>
<sequence>MRHSWIYGLLWLPWFCGAIHGETGFDPPTSFGKPSPLPLPGSLNVADYEQQLFEFLNRRHYKALGWFYDKRVRDTGPYLNGKYYGTHPAVSIYYSPEIIDWLVAGKQDAIPDGAMIIKEQYEPPAARYEGLDDDELFAHLSSWTVMVKDAKSSHDGWFWSNPAKDQQVVDNHQYPFDHPISGFGIYCVRCHASTQTKGATNEFTFASLRNIKGFPGEPLLFRVDDSWRKVTDHEEPVGAEIPEDESNAGLLVGVEQLAADTSHPRCSNSPHPELCQPALSQEFLTLFPSIAARTRDQVLYFPPVTHDWVVRRPSSEQQTQPFVTSNQCMSCHAGLMEPFGPTMFVPTGEHAEYGSEGVHLSPYGEWRWTPMGLAGRDPIFHAQLESEIELMREDFADDPEQAKIHVDNLVETCLTCHGAMGKHQFTLDHGNSSGHFGMEHVMLASNDPQSQSDKDWHYGALARDGISCTICHQMQPREQPADDHRHYLEFFLETSITGNIHVGNANELHGPFKDEEISPYSMEHALGFKPKFNPYIKQSQMCGTCHVVNLPIVDKPLAEGEEPDELIAAEQNPLFKKYSHHVEQATYLEWLNSEFENEFNPDNPQAQTCQDCHMARDYHNDDLDLHLENIETRIAAIQDDTFPDAENLVDQKELKIRHRKEGYSRHNFRGLNVFLLEMFNQFDDVLGVRKYDFMTGSTEDIPHAIADFVHQARNDVATLTVEASLEGKELVATVDVQNKVGHRFPSGVGFRRAFIELLVVEKPGSTKEQIVWSSGRTNELGVLVDAEGKPLSSEFFAEHPTENTQICQHHHEVITSPEQVQIYETLLHSGKHKYTTSFIHGSDVIKDNRLLPRGWKAEGPGPALRGEFLKATHPGPMAKKDPRYTDGSGSDEVVYRIKLPADINRKQLEVRAKLYYQAIPPYFLQSLFETAPNGPATQRLHYICSNIDLSGTPIENWKLEVTSAKAKVE</sequence>
<dbReference type="Gene3D" id="3.50.70.20">
    <property type="entry name" value="Cytochrome P460"/>
    <property type="match status" value="1"/>
</dbReference>
<dbReference type="CDD" id="cd20716">
    <property type="entry name" value="cyt_P460_fam"/>
    <property type="match status" value="1"/>
</dbReference>
<dbReference type="InterPro" id="IPR051829">
    <property type="entry name" value="Multiheme_Cytochr_ET"/>
</dbReference>
<dbReference type="Pfam" id="PF16694">
    <property type="entry name" value="Cytochrome_P460"/>
    <property type="match status" value="1"/>
</dbReference>
<dbReference type="Gene3D" id="1.10.1130.10">
    <property type="entry name" value="Flavocytochrome C3, Chain A"/>
    <property type="match status" value="1"/>
</dbReference>
<dbReference type="KEGG" id="bgok:Pr1d_38590"/>
<evidence type="ECO:0000256" key="1">
    <source>
        <dbReference type="ARBA" id="ARBA00022729"/>
    </source>
</evidence>
<dbReference type="PANTHER" id="PTHR35038">
    <property type="entry name" value="DISSIMILATORY SULFITE REDUCTASE SIRA"/>
    <property type="match status" value="1"/>
</dbReference>
<evidence type="ECO:0000259" key="2">
    <source>
        <dbReference type="Pfam" id="PF16694"/>
    </source>
</evidence>
<name>A0A5B9QFY1_9BACT</name>
<dbReference type="Proteomes" id="UP000323917">
    <property type="component" value="Chromosome"/>
</dbReference>
<dbReference type="PANTHER" id="PTHR35038:SF8">
    <property type="entry name" value="C-TYPE POLYHEME CYTOCHROME OMCC"/>
    <property type="match status" value="1"/>
</dbReference>
<protein>
    <recommendedName>
        <fullName evidence="2">Cytochrome P460 domain-containing protein</fullName>
    </recommendedName>
</protein>
<dbReference type="OrthoDB" id="9814800at2"/>